<accession>D6PBD0</accession>
<organism evidence="2">
    <name type="scientific">uncultured archaeon MedDCM-OCT-S04-C246</name>
    <dbReference type="NCBI Taxonomy" id="743087"/>
    <lineage>
        <taxon>Archaea</taxon>
        <taxon>environmental samples</taxon>
    </lineage>
</organism>
<feature type="transmembrane region" description="Helical" evidence="1">
    <location>
        <begin position="140"/>
        <end position="165"/>
    </location>
</feature>
<proteinExistence type="predicted"/>
<protein>
    <submittedName>
        <fullName evidence="2">Uncharacterized protein</fullName>
    </submittedName>
</protein>
<sequence>MVSSYIIGFLLIGTIAYFYAQDDMIEVLDPKTTNLVELSPNSSQSVELERMGLYVALRIEGENTLPELKLINNSGKEIDGREAAWYDFDRTGLDGSIYQTVMVFENTKNEKYILYNEGETTLWLIDETSNQIEIMSDPGFIAITCGFCMGIPLAILALITLLIGWRKGANNQKLSISDELYIDKERGKIKIVKNIQNIPDPFIENNDLSVRKTENIENKDTFWEDWDNQK</sequence>
<reference evidence="2" key="1">
    <citation type="journal article" date="2010" name="ISME J.">
        <title>Metagenome of the Mediterranean deep chlorophyll maximum studied by direct and fosmid library 454 pyrosequencing.</title>
        <authorList>
            <person name="Ghai R."/>
            <person name="Martin-Cuadrado A.B."/>
            <person name="Molto A.G."/>
            <person name="Heredia I.G."/>
            <person name="Cabrera R."/>
            <person name="Martin J."/>
            <person name="Verdu M."/>
            <person name="Deschamps P."/>
            <person name="Moreira D."/>
            <person name="Lopez-Garcia P."/>
            <person name="Mira A."/>
            <person name="Rodriguez-Valera F."/>
        </authorList>
    </citation>
    <scope>NUCLEOTIDE SEQUENCE</scope>
</reference>
<evidence type="ECO:0000256" key="1">
    <source>
        <dbReference type="SAM" id="Phobius"/>
    </source>
</evidence>
<keyword evidence="1" id="KW-0472">Membrane</keyword>
<name>D6PBD0_9ARCH</name>
<dbReference type="AlphaFoldDB" id="D6PBD0"/>
<dbReference type="EMBL" id="GU942961">
    <property type="protein sequence ID" value="ADD93031.1"/>
    <property type="molecule type" value="Genomic_DNA"/>
</dbReference>
<evidence type="ECO:0000313" key="2">
    <source>
        <dbReference type="EMBL" id="ADD93031.1"/>
    </source>
</evidence>
<keyword evidence="1" id="KW-0812">Transmembrane</keyword>
<keyword evidence="1" id="KW-1133">Transmembrane helix</keyword>